<proteinExistence type="predicted"/>
<reference evidence="2 3" key="1">
    <citation type="submission" date="2014-03" db="EMBL/GenBank/DDBJ databases">
        <title>Genomics of Bifidobacteria.</title>
        <authorList>
            <person name="Ventura M."/>
            <person name="Milani C."/>
            <person name="Lugli G.A."/>
        </authorList>
    </citation>
    <scope>NUCLEOTIDE SEQUENCE [LARGE SCALE GENOMIC DNA]</scope>
    <source>
        <strain evidence="2 3">DSM 21395</strain>
    </source>
</reference>
<dbReference type="EMBL" id="JGZE01000013">
    <property type="protein sequence ID" value="KFI76543.1"/>
    <property type="molecule type" value="Genomic_DNA"/>
</dbReference>
<evidence type="ECO:0000313" key="3">
    <source>
        <dbReference type="Proteomes" id="UP000029082"/>
    </source>
</evidence>
<keyword evidence="3" id="KW-1185">Reference proteome</keyword>
<gene>
    <name evidence="2" type="ORF">BMON_1140</name>
</gene>
<dbReference type="RefSeq" id="WP_152595794.1">
    <property type="nucleotide sequence ID" value="NZ_JDUO01000011.1"/>
</dbReference>
<evidence type="ECO:0000256" key="1">
    <source>
        <dbReference type="SAM" id="MobiDB-lite"/>
    </source>
</evidence>
<comment type="caution">
    <text evidence="2">The sequence shown here is derived from an EMBL/GenBank/DDBJ whole genome shotgun (WGS) entry which is preliminary data.</text>
</comment>
<sequence>MTSAKPQATPEPNEIAEEGPTDTSVEEETSSAVDPVDVGTGRTEIYEATRPDGVRFRITRNLDTGRQHIEEV</sequence>
<dbReference type="AlphaFoldDB" id="A0A087BZU3"/>
<organism evidence="2 3">
    <name type="scientific">Bifidobacterium mongoliense DSM 21395</name>
    <dbReference type="NCBI Taxonomy" id="1437603"/>
    <lineage>
        <taxon>Bacteria</taxon>
        <taxon>Bacillati</taxon>
        <taxon>Actinomycetota</taxon>
        <taxon>Actinomycetes</taxon>
        <taxon>Bifidobacteriales</taxon>
        <taxon>Bifidobacteriaceae</taxon>
        <taxon>Bifidobacterium</taxon>
    </lineage>
</organism>
<accession>A0A087BZU3</accession>
<feature type="region of interest" description="Disordered" evidence="1">
    <location>
        <begin position="1"/>
        <end position="46"/>
    </location>
</feature>
<protein>
    <submittedName>
        <fullName evidence="2">Uncharacterized protein</fullName>
    </submittedName>
</protein>
<dbReference type="GeneID" id="93095309"/>
<name>A0A087BZU3_9BIFI</name>
<feature type="compositionally biased region" description="Acidic residues" evidence="1">
    <location>
        <begin position="14"/>
        <end position="29"/>
    </location>
</feature>
<evidence type="ECO:0000313" key="2">
    <source>
        <dbReference type="EMBL" id="KFI76543.1"/>
    </source>
</evidence>
<dbReference type="Proteomes" id="UP000029082">
    <property type="component" value="Unassembled WGS sequence"/>
</dbReference>
<dbReference type="STRING" id="1437603.GCA_000771525_00350"/>